<reference evidence="1 2" key="1">
    <citation type="journal article" date="2015" name="Genome Announc.">
        <title>Draft Genome Sequence of Burkholderia sp. Strain PML1(12), an Ectomycorrhizosphere-Inhabiting Bacterium with Effective Mineral-Weathering Ability.</title>
        <authorList>
            <person name="Uroz S."/>
            <person name="Oger P."/>
        </authorList>
    </citation>
    <scope>NUCLEOTIDE SEQUENCE [LARGE SCALE GENOMIC DNA]</scope>
    <source>
        <strain evidence="2">PML1(12)</strain>
    </source>
</reference>
<dbReference type="PATRIC" id="fig|908627.4.peg.4052"/>
<sequence length="66" mass="7180">MLQALYEDTKDESYGAACSFEGGNRSREILICDDTLIGRLAIRAWGYVASESDVLSSTKTNYPAGV</sequence>
<protein>
    <submittedName>
        <fullName evidence="1">Uncharacterized protein</fullName>
    </submittedName>
</protein>
<name>A0A0J1CVY9_9BURK</name>
<evidence type="ECO:0000313" key="2">
    <source>
        <dbReference type="Proteomes" id="UP000035963"/>
    </source>
</evidence>
<organism evidence="1 2">
    <name type="scientific">Caballeronia mineralivorans PML1(12)</name>
    <dbReference type="NCBI Taxonomy" id="908627"/>
    <lineage>
        <taxon>Bacteria</taxon>
        <taxon>Pseudomonadati</taxon>
        <taxon>Pseudomonadota</taxon>
        <taxon>Betaproteobacteria</taxon>
        <taxon>Burkholderiales</taxon>
        <taxon>Burkholderiaceae</taxon>
        <taxon>Caballeronia</taxon>
    </lineage>
</organism>
<dbReference type="EMBL" id="AEJF01000116">
    <property type="protein sequence ID" value="KLU24740.1"/>
    <property type="molecule type" value="Genomic_DNA"/>
</dbReference>
<keyword evidence="2" id="KW-1185">Reference proteome</keyword>
<dbReference type="AlphaFoldDB" id="A0A0J1CVY9"/>
<comment type="caution">
    <text evidence="1">The sequence shown here is derived from an EMBL/GenBank/DDBJ whole genome shotgun (WGS) entry which is preliminary data.</text>
</comment>
<proteinExistence type="predicted"/>
<evidence type="ECO:0000313" key="1">
    <source>
        <dbReference type="EMBL" id="KLU24740.1"/>
    </source>
</evidence>
<accession>A0A0J1CVY9</accession>
<gene>
    <name evidence="1" type="ORF">EOS_18080</name>
</gene>
<dbReference type="Proteomes" id="UP000035963">
    <property type="component" value="Unassembled WGS sequence"/>
</dbReference>